<dbReference type="PANTHER" id="PTHR24148">
    <property type="entry name" value="ANKYRIN REPEAT DOMAIN-CONTAINING PROTEIN 39 HOMOLOG-RELATED"/>
    <property type="match status" value="1"/>
</dbReference>
<keyword evidence="3" id="KW-1185">Reference proteome</keyword>
<proteinExistence type="predicted"/>
<dbReference type="Proteomes" id="UP001283341">
    <property type="component" value="Unassembled WGS sequence"/>
</dbReference>
<reference evidence="2" key="1">
    <citation type="journal article" date="2023" name="Mol. Phylogenet. Evol.">
        <title>Genome-scale phylogeny and comparative genomics of the fungal order Sordariales.</title>
        <authorList>
            <person name="Hensen N."/>
            <person name="Bonometti L."/>
            <person name="Westerberg I."/>
            <person name="Brannstrom I.O."/>
            <person name="Guillou S."/>
            <person name="Cros-Aarteil S."/>
            <person name="Calhoun S."/>
            <person name="Haridas S."/>
            <person name="Kuo A."/>
            <person name="Mondo S."/>
            <person name="Pangilinan J."/>
            <person name="Riley R."/>
            <person name="LaButti K."/>
            <person name="Andreopoulos B."/>
            <person name="Lipzen A."/>
            <person name="Chen C."/>
            <person name="Yan M."/>
            <person name="Daum C."/>
            <person name="Ng V."/>
            <person name="Clum A."/>
            <person name="Steindorff A."/>
            <person name="Ohm R.A."/>
            <person name="Martin F."/>
            <person name="Silar P."/>
            <person name="Natvig D.O."/>
            <person name="Lalanne C."/>
            <person name="Gautier V."/>
            <person name="Ament-Velasquez S.L."/>
            <person name="Kruys A."/>
            <person name="Hutchinson M.I."/>
            <person name="Powell A.J."/>
            <person name="Barry K."/>
            <person name="Miller A.N."/>
            <person name="Grigoriev I.V."/>
            <person name="Debuchy R."/>
            <person name="Gladieux P."/>
            <person name="Hiltunen Thoren M."/>
            <person name="Johannesson H."/>
        </authorList>
    </citation>
    <scope>NUCLEOTIDE SEQUENCE</scope>
    <source>
        <strain evidence="2">CBS 118394</strain>
    </source>
</reference>
<gene>
    <name evidence="2" type="ORF">B0H66DRAFT_607796</name>
</gene>
<dbReference type="InterPro" id="IPR010730">
    <property type="entry name" value="HET"/>
</dbReference>
<evidence type="ECO:0000313" key="3">
    <source>
        <dbReference type="Proteomes" id="UP001283341"/>
    </source>
</evidence>
<dbReference type="InterPro" id="IPR052895">
    <property type="entry name" value="HetReg/Transcr_Mod"/>
</dbReference>
<comment type="caution">
    <text evidence="2">The sequence shown here is derived from an EMBL/GenBank/DDBJ whole genome shotgun (WGS) entry which is preliminary data.</text>
</comment>
<feature type="domain" description="Heterokaryon incompatibility" evidence="1">
    <location>
        <begin position="27"/>
        <end position="97"/>
    </location>
</feature>
<dbReference type="PANTHER" id="PTHR24148:SF73">
    <property type="entry name" value="HET DOMAIN PROTEIN (AFU_ORTHOLOGUE AFUA_8G01020)"/>
    <property type="match status" value="1"/>
</dbReference>
<dbReference type="AlphaFoldDB" id="A0AAE0HTP6"/>
<dbReference type="Pfam" id="PF06985">
    <property type="entry name" value="HET"/>
    <property type="match status" value="1"/>
</dbReference>
<dbReference type="EMBL" id="JAUEDM010000008">
    <property type="protein sequence ID" value="KAK3312735.1"/>
    <property type="molecule type" value="Genomic_DNA"/>
</dbReference>
<reference evidence="2" key="2">
    <citation type="submission" date="2023-06" db="EMBL/GenBank/DDBJ databases">
        <authorList>
            <consortium name="Lawrence Berkeley National Laboratory"/>
            <person name="Haridas S."/>
            <person name="Hensen N."/>
            <person name="Bonometti L."/>
            <person name="Westerberg I."/>
            <person name="Brannstrom I.O."/>
            <person name="Guillou S."/>
            <person name="Cros-Aarteil S."/>
            <person name="Calhoun S."/>
            <person name="Kuo A."/>
            <person name="Mondo S."/>
            <person name="Pangilinan J."/>
            <person name="Riley R."/>
            <person name="Labutti K."/>
            <person name="Andreopoulos B."/>
            <person name="Lipzen A."/>
            <person name="Chen C."/>
            <person name="Yanf M."/>
            <person name="Daum C."/>
            <person name="Ng V."/>
            <person name="Clum A."/>
            <person name="Steindorff A."/>
            <person name="Ohm R."/>
            <person name="Martin F."/>
            <person name="Silar P."/>
            <person name="Natvig D."/>
            <person name="Lalanne C."/>
            <person name="Gautier V."/>
            <person name="Ament-Velasquez S.L."/>
            <person name="Kruys A."/>
            <person name="Hutchinson M.I."/>
            <person name="Powell A.J."/>
            <person name="Barry K."/>
            <person name="Miller A.N."/>
            <person name="Grigoriev I.V."/>
            <person name="Debuchy R."/>
            <person name="Gladieux P."/>
            <person name="Thoren M.H."/>
            <person name="Johannesson H."/>
        </authorList>
    </citation>
    <scope>NUCLEOTIDE SEQUENCE</scope>
    <source>
        <strain evidence="2">CBS 118394</strain>
    </source>
</reference>
<accession>A0AAE0HTP6</accession>
<protein>
    <recommendedName>
        <fullName evidence="1">Heterokaryon incompatibility domain-containing protein</fullName>
    </recommendedName>
</protein>
<name>A0AAE0HTP6_9PEZI</name>
<evidence type="ECO:0000259" key="1">
    <source>
        <dbReference type="Pfam" id="PF06985"/>
    </source>
</evidence>
<evidence type="ECO:0000313" key="2">
    <source>
        <dbReference type="EMBL" id="KAK3312735.1"/>
    </source>
</evidence>
<organism evidence="2 3">
    <name type="scientific">Apodospora peruviana</name>
    <dbReference type="NCBI Taxonomy" id="516989"/>
    <lineage>
        <taxon>Eukaryota</taxon>
        <taxon>Fungi</taxon>
        <taxon>Dikarya</taxon>
        <taxon>Ascomycota</taxon>
        <taxon>Pezizomycotina</taxon>
        <taxon>Sordariomycetes</taxon>
        <taxon>Sordariomycetidae</taxon>
        <taxon>Sordariales</taxon>
        <taxon>Lasiosphaeriaceae</taxon>
        <taxon>Apodospora</taxon>
    </lineage>
</organism>
<sequence length="242" mass="27331">MRVTTYAGGLCGSTQFALISLAIWSETNQVGLMGKIYTQAAYVVVWLGQADLNSDLAADYIKNDSTTSSDSSMLDIEQAVHSFLLRPYWSRVWIFQEIMLARDIIFLCGHKSFTWHQMSSIRRAAKGVRKDQDSTAQAETSNRVFLAARDAPGWLIIGQRSLVESLPQCDRRFPLVWLFTTYTAQQSADDRDGVYGLLGIANQNSLKVDYGVSNESLYIEVLRAILDDPEALQAQRLVWYRR</sequence>